<sequence length="255" mass="28566">MYRHSKEAQSSDKIDHSQSSLHTTQAGVFDSWSGHNCCRNWYGVTCDPETGSVAEVTLRAVSKEPIFKEDMKPGYMRGIISPSVCQFKNLLILIVTDWKGIEGEIPSCLTSLSSLRIINLASNCLSGMIPKDIGKLSHLTVLDMADNKLMGCIPGSITRLSSLMHMDLRNNLLTGRLPHDFGRLKMLDGALLWEQTNWDHPKFDVKNLWLGRLGSLHEYDLRPDTSVVRQDASTRDTDSRLQLDSRSDTGKSDPF</sequence>
<reference evidence="2" key="1">
    <citation type="journal article" date="2023" name="Front. Plant Sci.">
        <title>Chromosomal-level genome assembly of Melastoma candidum provides insights into trichome evolution.</title>
        <authorList>
            <person name="Zhong Y."/>
            <person name="Wu W."/>
            <person name="Sun C."/>
            <person name="Zou P."/>
            <person name="Liu Y."/>
            <person name="Dai S."/>
            <person name="Zhou R."/>
        </authorList>
    </citation>
    <scope>NUCLEOTIDE SEQUENCE [LARGE SCALE GENOMIC DNA]</scope>
</reference>
<evidence type="ECO:0000313" key="1">
    <source>
        <dbReference type="EMBL" id="KAI4373677.1"/>
    </source>
</evidence>
<accession>A0ACB9R3R8</accession>
<keyword evidence="2" id="KW-1185">Reference proteome</keyword>
<comment type="caution">
    <text evidence="1">The sequence shown here is derived from an EMBL/GenBank/DDBJ whole genome shotgun (WGS) entry which is preliminary data.</text>
</comment>
<dbReference type="Proteomes" id="UP001057402">
    <property type="component" value="Chromosome 4"/>
</dbReference>
<gene>
    <name evidence="1" type="ORF">MLD38_011778</name>
</gene>
<dbReference type="EMBL" id="CM042883">
    <property type="protein sequence ID" value="KAI4373677.1"/>
    <property type="molecule type" value="Genomic_DNA"/>
</dbReference>
<protein>
    <submittedName>
        <fullName evidence="1">Uncharacterized protein</fullName>
    </submittedName>
</protein>
<proteinExistence type="predicted"/>
<organism evidence="1 2">
    <name type="scientific">Melastoma candidum</name>
    <dbReference type="NCBI Taxonomy" id="119954"/>
    <lineage>
        <taxon>Eukaryota</taxon>
        <taxon>Viridiplantae</taxon>
        <taxon>Streptophyta</taxon>
        <taxon>Embryophyta</taxon>
        <taxon>Tracheophyta</taxon>
        <taxon>Spermatophyta</taxon>
        <taxon>Magnoliopsida</taxon>
        <taxon>eudicotyledons</taxon>
        <taxon>Gunneridae</taxon>
        <taxon>Pentapetalae</taxon>
        <taxon>rosids</taxon>
        <taxon>malvids</taxon>
        <taxon>Myrtales</taxon>
        <taxon>Melastomataceae</taxon>
        <taxon>Melastomatoideae</taxon>
        <taxon>Melastomateae</taxon>
        <taxon>Melastoma</taxon>
    </lineage>
</organism>
<evidence type="ECO:0000313" key="2">
    <source>
        <dbReference type="Proteomes" id="UP001057402"/>
    </source>
</evidence>
<name>A0ACB9R3R8_9MYRT</name>